<dbReference type="EMBL" id="LR746274">
    <property type="protein sequence ID" value="CAA7405348.1"/>
    <property type="molecule type" value="Genomic_DNA"/>
</dbReference>
<dbReference type="Pfam" id="PF08284">
    <property type="entry name" value="RVP_2"/>
    <property type="match status" value="1"/>
</dbReference>
<evidence type="ECO:0000313" key="1">
    <source>
        <dbReference type="EMBL" id="CAA7405348.1"/>
    </source>
</evidence>
<dbReference type="InterPro" id="IPR043502">
    <property type="entry name" value="DNA/RNA_pol_sf"/>
</dbReference>
<dbReference type="InterPro" id="IPR021109">
    <property type="entry name" value="Peptidase_aspartic_dom_sf"/>
</dbReference>
<evidence type="ECO:0000313" key="2">
    <source>
        <dbReference type="Proteomes" id="UP000663760"/>
    </source>
</evidence>
<proteinExistence type="predicted"/>
<reference evidence="1" key="1">
    <citation type="submission" date="2020-02" db="EMBL/GenBank/DDBJ databases">
        <authorList>
            <person name="Scholz U."/>
            <person name="Mascher M."/>
            <person name="Fiebig A."/>
        </authorList>
    </citation>
    <scope>NUCLEOTIDE SEQUENCE</scope>
</reference>
<dbReference type="AlphaFoldDB" id="A0A7I8L7R2"/>
<dbReference type="Gene3D" id="2.40.70.10">
    <property type="entry name" value="Acid Proteases"/>
    <property type="match status" value="1"/>
</dbReference>
<dbReference type="OrthoDB" id="1934862at2759"/>
<gene>
    <name evidence="1" type="ORF">SI8410_11016026</name>
</gene>
<dbReference type="Gene3D" id="3.30.70.270">
    <property type="match status" value="1"/>
</dbReference>
<accession>A0A7I8L7R2</accession>
<protein>
    <submittedName>
        <fullName evidence="1">Uncharacterized protein</fullName>
    </submittedName>
</protein>
<name>A0A7I8L7R2_SPIIN</name>
<keyword evidence="2" id="KW-1185">Reference proteome</keyword>
<dbReference type="InterPro" id="IPR043128">
    <property type="entry name" value="Rev_trsase/Diguanyl_cyclase"/>
</dbReference>
<dbReference type="SUPFAM" id="SSF56672">
    <property type="entry name" value="DNA/RNA polymerases"/>
    <property type="match status" value="1"/>
</dbReference>
<sequence>MKMEGTLQGQVITILIDSGLTHNFICLEFCARLKVPYIEITNYEIFMENGETLEGNKMCRDIFIQISVEGVATDKGKIKAMINWPPPQNIRELRRFLGLRGYY</sequence>
<organism evidence="1 2">
    <name type="scientific">Spirodela intermedia</name>
    <name type="common">Intermediate duckweed</name>
    <dbReference type="NCBI Taxonomy" id="51605"/>
    <lineage>
        <taxon>Eukaryota</taxon>
        <taxon>Viridiplantae</taxon>
        <taxon>Streptophyta</taxon>
        <taxon>Embryophyta</taxon>
        <taxon>Tracheophyta</taxon>
        <taxon>Spermatophyta</taxon>
        <taxon>Magnoliopsida</taxon>
        <taxon>Liliopsida</taxon>
        <taxon>Araceae</taxon>
        <taxon>Lemnoideae</taxon>
        <taxon>Spirodela</taxon>
    </lineage>
</organism>
<dbReference type="Proteomes" id="UP000663760">
    <property type="component" value="Chromosome 11"/>
</dbReference>